<reference evidence="2" key="1">
    <citation type="submission" date="2014-05" db="EMBL/GenBank/DDBJ databases">
        <authorList>
            <person name="Chronopoulou M."/>
        </authorList>
    </citation>
    <scope>NUCLEOTIDE SEQUENCE</scope>
    <source>
        <tissue evidence="2">Whole organism</tissue>
    </source>
</reference>
<evidence type="ECO:0000256" key="1">
    <source>
        <dbReference type="SAM" id="Phobius"/>
    </source>
</evidence>
<dbReference type="EMBL" id="HACA01000252">
    <property type="protein sequence ID" value="CDW17613.1"/>
    <property type="molecule type" value="Transcribed_RNA"/>
</dbReference>
<keyword evidence="1" id="KW-0472">Membrane</keyword>
<name>A0A0K2SV82_LEPSM</name>
<sequence length="58" mass="6763">MNPSATGNYYLAAIFANLLHVDNDLCTAYLLLVSFFFNYFTFVLFVYRMLANKLKQKI</sequence>
<dbReference type="AlphaFoldDB" id="A0A0K2SV82"/>
<feature type="transmembrane region" description="Helical" evidence="1">
    <location>
        <begin position="28"/>
        <end position="47"/>
    </location>
</feature>
<keyword evidence="1" id="KW-0812">Transmembrane</keyword>
<evidence type="ECO:0000313" key="2">
    <source>
        <dbReference type="EMBL" id="CDW17613.1"/>
    </source>
</evidence>
<keyword evidence="1" id="KW-1133">Transmembrane helix</keyword>
<organism evidence="2">
    <name type="scientific">Lepeophtheirus salmonis</name>
    <name type="common">Salmon louse</name>
    <name type="synonym">Caligus salmonis</name>
    <dbReference type="NCBI Taxonomy" id="72036"/>
    <lineage>
        <taxon>Eukaryota</taxon>
        <taxon>Metazoa</taxon>
        <taxon>Ecdysozoa</taxon>
        <taxon>Arthropoda</taxon>
        <taxon>Crustacea</taxon>
        <taxon>Multicrustacea</taxon>
        <taxon>Hexanauplia</taxon>
        <taxon>Copepoda</taxon>
        <taxon>Siphonostomatoida</taxon>
        <taxon>Caligidae</taxon>
        <taxon>Lepeophtheirus</taxon>
    </lineage>
</organism>
<proteinExistence type="predicted"/>
<protein>
    <submittedName>
        <fullName evidence="2">Uncharacterized protein</fullName>
    </submittedName>
</protein>
<accession>A0A0K2SV82</accession>